<sequence length="78" mass="8407">MHDQAKTSAGKTDGQDLLKDVVMEKLDDACTPGFAAPFTPEEARLAGAFVEDAITEEDAAESGIDLPEALRQEKEKRS</sequence>
<organism evidence="2 3">
    <name type="scientific">Pseudoduganella lurida</name>
    <dbReference type="NCBI Taxonomy" id="1036180"/>
    <lineage>
        <taxon>Bacteria</taxon>
        <taxon>Pseudomonadati</taxon>
        <taxon>Pseudomonadota</taxon>
        <taxon>Betaproteobacteria</taxon>
        <taxon>Burkholderiales</taxon>
        <taxon>Oxalobacteraceae</taxon>
        <taxon>Telluria group</taxon>
        <taxon>Pseudoduganella</taxon>
    </lineage>
</organism>
<evidence type="ECO:0000256" key="1">
    <source>
        <dbReference type="SAM" id="MobiDB-lite"/>
    </source>
</evidence>
<proteinExistence type="predicted"/>
<keyword evidence="3" id="KW-1185">Reference proteome</keyword>
<gene>
    <name evidence="2" type="ORF">IP91_04067</name>
</gene>
<reference evidence="2 3" key="1">
    <citation type="journal article" date="2015" name="Stand. Genomic Sci.">
        <title>Genomic Encyclopedia of Bacterial and Archaeal Type Strains, Phase III: the genomes of soil and plant-associated and newly described type strains.</title>
        <authorList>
            <person name="Whitman W.B."/>
            <person name="Woyke T."/>
            <person name="Klenk H.P."/>
            <person name="Zhou Y."/>
            <person name="Lilburn T.G."/>
            <person name="Beck B.J."/>
            <person name="De Vos P."/>
            <person name="Vandamme P."/>
            <person name="Eisen J.A."/>
            <person name="Garrity G."/>
            <person name="Hugenholtz P."/>
            <person name="Kyrpides N.C."/>
        </authorList>
    </citation>
    <scope>NUCLEOTIDE SEQUENCE [LARGE SCALE GENOMIC DNA]</scope>
    <source>
        <strain evidence="2 3">CGMCC 1.10822</strain>
    </source>
</reference>
<evidence type="ECO:0000313" key="2">
    <source>
        <dbReference type="EMBL" id="TWI62546.1"/>
    </source>
</evidence>
<dbReference type="EMBL" id="VLLB01000008">
    <property type="protein sequence ID" value="TWI62546.1"/>
    <property type="molecule type" value="Genomic_DNA"/>
</dbReference>
<feature type="compositionally biased region" description="Basic and acidic residues" evidence="1">
    <location>
        <begin position="68"/>
        <end position="78"/>
    </location>
</feature>
<dbReference type="Proteomes" id="UP000318431">
    <property type="component" value="Unassembled WGS sequence"/>
</dbReference>
<evidence type="ECO:0008006" key="4">
    <source>
        <dbReference type="Google" id="ProtNLM"/>
    </source>
</evidence>
<feature type="region of interest" description="Disordered" evidence="1">
    <location>
        <begin position="56"/>
        <end position="78"/>
    </location>
</feature>
<accession>A0A562R2E3</accession>
<dbReference type="AlphaFoldDB" id="A0A562R2E3"/>
<name>A0A562R2E3_9BURK</name>
<protein>
    <recommendedName>
        <fullName evidence="4">Conjugal transfer protein TraD</fullName>
    </recommendedName>
</protein>
<dbReference type="RefSeq" id="WP_145651381.1">
    <property type="nucleotide sequence ID" value="NZ_VLLB01000008.1"/>
</dbReference>
<evidence type="ECO:0000313" key="3">
    <source>
        <dbReference type="Proteomes" id="UP000318431"/>
    </source>
</evidence>
<comment type="caution">
    <text evidence="2">The sequence shown here is derived from an EMBL/GenBank/DDBJ whole genome shotgun (WGS) entry which is preliminary data.</text>
</comment>
<dbReference type="OrthoDB" id="7477520at2"/>